<organism evidence="1 2">
    <name type="scientific">Pannonibacter tanglangensis</name>
    <dbReference type="NCBI Taxonomy" id="2750084"/>
    <lineage>
        <taxon>Bacteria</taxon>
        <taxon>Pseudomonadati</taxon>
        <taxon>Pseudomonadota</taxon>
        <taxon>Alphaproteobacteria</taxon>
        <taxon>Hyphomicrobiales</taxon>
        <taxon>Stappiaceae</taxon>
        <taxon>Pannonibacter</taxon>
    </lineage>
</organism>
<proteinExistence type="predicted"/>
<name>A0ABW9ZBS2_9HYPH</name>
<dbReference type="EMBL" id="JAABLP010000001">
    <property type="protein sequence ID" value="NBN62088.1"/>
    <property type="molecule type" value="Genomic_DNA"/>
</dbReference>
<gene>
    <name evidence="1" type="ORF">GWI71_00175</name>
</gene>
<evidence type="ECO:0000313" key="2">
    <source>
        <dbReference type="Proteomes" id="UP000541347"/>
    </source>
</evidence>
<sequence length="71" mass="7708">MKRFSFDWETVGMGAGLAEFINDDGAEQEVRAHAVHVWTWAIRDNHTAQVIAACHDAVSAQAIVDALNGGK</sequence>
<comment type="caution">
    <text evidence="1">The sequence shown here is derived from an EMBL/GenBank/DDBJ whole genome shotgun (WGS) entry which is preliminary data.</text>
</comment>
<dbReference type="Proteomes" id="UP000541347">
    <property type="component" value="Unassembled WGS sequence"/>
</dbReference>
<evidence type="ECO:0000313" key="1">
    <source>
        <dbReference type="EMBL" id="NBN62088.1"/>
    </source>
</evidence>
<accession>A0ABW9ZBS2</accession>
<keyword evidence="2" id="KW-1185">Reference proteome</keyword>
<protein>
    <submittedName>
        <fullName evidence="1">Uncharacterized protein</fullName>
    </submittedName>
</protein>
<reference evidence="1 2" key="1">
    <citation type="submission" date="2020-01" db="EMBL/GenBank/DDBJ databases">
        <authorList>
            <person name="Peng S.Y."/>
            <person name="Li J."/>
            <person name="Wang M."/>
            <person name="Wang L."/>
            <person name="Wang C.Q."/>
            <person name="Wang J.R."/>
        </authorList>
    </citation>
    <scope>NUCLEOTIDE SEQUENCE [LARGE SCALE GENOMIC DNA]</scope>
    <source>
        <strain evidence="1 2">XCT-34</strain>
    </source>
</reference>
<dbReference type="RefSeq" id="WP_161672754.1">
    <property type="nucleotide sequence ID" value="NZ_JAABLP010000001.1"/>
</dbReference>